<reference evidence="7" key="1">
    <citation type="journal article" date="2019" name="Int. J. Syst. Evol. Microbiol.">
        <title>The Global Catalogue of Microorganisms (GCM) 10K type strain sequencing project: providing services to taxonomists for standard genome sequencing and annotation.</title>
        <authorList>
            <consortium name="The Broad Institute Genomics Platform"/>
            <consortium name="The Broad Institute Genome Sequencing Center for Infectious Disease"/>
            <person name="Wu L."/>
            <person name="Ma J."/>
        </authorList>
    </citation>
    <scope>NUCLEOTIDE SEQUENCE [LARGE SCALE GENOMIC DNA]</scope>
    <source>
        <strain evidence="7">JCM 1490</strain>
    </source>
</reference>
<sequence length="126" mass="14010">MKIGELARRTGVAPRLLRYYEQQGLLSADRAANGYRSYTEEDVARVERVAGLVRSGVPTRLVRAILDIEGRRSAELAATCTRSLAEQLTAELGQIDSRIACLTKSREAIRGFLARTEHQDLLPAQR</sequence>
<evidence type="ECO:0000313" key="6">
    <source>
        <dbReference type="EMBL" id="MFC7405877.1"/>
    </source>
</evidence>
<evidence type="ECO:0000256" key="1">
    <source>
        <dbReference type="ARBA" id="ARBA00022491"/>
    </source>
</evidence>
<dbReference type="InterPro" id="IPR009061">
    <property type="entry name" value="DNA-bd_dom_put_sf"/>
</dbReference>
<organism evidence="6 7">
    <name type="scientific">Georgenia alba</name>
    <dbReference type="NCBI Taxonomy" id="2233858"/>
    <lineage>
        <taxon>Bacteria</taxon>
        <taxon>Bacillati</taxon>
        <taxon>Actinomycetota</taxon>
        <taxon>Actinomycetes</taxon>
        <taxon>Micrococcales</taxon>
        <taxon>Bogoriellaceae</taxon>
        <taxon>Georgenia</taxon>
    </lineage>
</organism>
<keyword evidence="3" id="KW-0238">DNA-binding</keyword>
<keyword evidence="4" id="KW-0804">Transcription</keyword>
<dbReference type="EMBL" id="JBHTCQ010000002">
    <property type="protein sequence ID" value="MFC7405877.1"/>
    <property type="molecule type" value="Genomic_DNA"/>
</dbReference>
<feature type="domain" description="HTH merR-type" evidence="5">
    <location>
        <begin position="1"/>
        <end position="68"/>
    </location>
</feature>
<dbReference type="InterPro" id="IPR000551">
    <property type="entry name" value="MerR-type_HTH_dom"/>
</dbReference>
<dbReference type="Gene3D" id="1.10.1660.10">
    <property type="match status" value="1"/>
</dbReference>
<dbReference type="PROSITE" id="PS00552">
    <property type="entry name" value="HTH_MERR_1"/>
    <property type="match status" value="1"/>
</dbReference>
<dbReference type="SUPFAM" id="SSF46955">
    <property type="entry name" value="Putative DNA-binding domain"/>
    <property type="match status" value="1"/>
</dbReference>
<dbReference type="PROSITE" id="PS50937">
    <property type="entry name" value="HTH_MERR_2"/>
    <property type="match status" value="1"/>
</dbReference>
<accession>A0ABW2QD55</accession>
<evidence type="ECO:0000256" key="4">
    <source>
        <dbReference type="ARBA" id="ARBA00023163"/>
    </source>
</evidence>
<protein>
    <submittedName>
        <fullName evidence="6">MerR family transcriptional regulator</fullName>
    </submittedName>
</protein>
<dbReference type="Pfam" id="PF13411">
    <property type="entry name" value="MerR_1"/>
    <property type="match status" value="1"/>
</dbReference>
<keyword evidence="7" id="KW-1185">Reference proteome</keyword>
<evidence type="ECO:0000256" key="3">
    <source>
        <dbReference type="ARBA" id="ARBA00023125"/>
    </source>
</evidence>
<evidence type="ECO:0000259" key="5">
    <source>
        <dbReference type="PROSITE" id="PS50937"/>
    </source>
</evidence>
<dbReference type="SMART" id="SM00422">
    <property type="entry name" value="HTH_MERR"/>
    <property type="match status" value="1"/>
</dbReference>
<gene>
    <name evidence="6" type="ORF">ACFQQL_12205</name>
</gene>
<keyword evidence="1" id="KW-0678">Repressor</keyword>
<dbReference type="InterPro" id="IPR047057">
    <property type="entry name" value="MerR_fam"/>
</dbReference>
<keyword evidence="2" id="KW-0805">Transcription regulation</keyword>
<name>A0ABW2QD55_9MICO</name>
<dbReference type="PANTHER" id="PTHR30204">
    <property type="entry name" value="REDOX-CYCLING DRUG-SENSING TRANSCRIPTIONAL ACTIVATOR SOXR"/>
    <property type="match status" value="1"/>
</dbReference>
<dbReference type="PRINTS" id="PR00040">
    <property type="entry name" value="HTHMERR"/>
</dbReference>
<dbReference type="Proteomes" id="UP001596455">
    <property type="component" value="Unassembled WGS sequence"/>
</dbReference>
<comment type="caution">
    <text evidence="6">The sequence shown here is derived from an EMBL/GenBank/DDBJ whole genome shotgun (WGS) entry which is preliminary data.</text>
</comment>
<dbReference type="RefSeq" id="WP_382394712.1">
    <property type="nucleotide sequence ID" value="NZ_JBHTCQ010000002.1"/>
</dbReference>
<dbReference type="PANTHER" id="PTHR30204:SF69">
    <property type="entry name" value="MERR-FAMILY TRANSCRIPTIONAL REGULATOR"/>
    <property type="match status" value="1"/>
</dbReference>
<proteinExistence type="predicted"/>
<evidence type="ECO:0000256" key="2">
    <source>
        <dbReference type="ARBA" id="ARBA00023015"/>
    </source>
</evidence>
<evidence type="ECO:0000313" key="7">
    <source>
        <dbReference type="Proteomes" id="UP001596455"/>
    </source>
</evidence>